<name>K0SZX2_THAOC</name>
<evidence type="ECO:0000313" key="1">
    <source>
        <dbReference type="EMBL" id="EJK66586.1"/>
    </source>
</evidence>
<gene>
    <name evidence="1" type="ORF">THAOC_12488</name>
</gene>
<reference evidence="1 2" key="1">
    <citation type="journal article" date="2012" name="Genome Biol.">
        <title>Genome and low-iron response of an oceanic diatom adapted to chronic iron limitation.</title>
        <authorList>
            <person name="Lommer M."/>
            <person name="Specht M."/>
            <person name="Roy A.S."/>
            <person name="Kraemer L."/>
            <person name="Andreson R."/>
            <person name="Gutowska M.A."/>
            <person name="Wolf J."/>
            <person name="Bergner S.V."/>
            <person name="Schilhabel M.B."/>
            <person name="Klostermeier U.C."/>
            <person name="Beiko R.G."/>
            <person name="Rosenstiel P."/>
            <person name="Hippler M."/>
            <person name="Laroche J."/>
        </authorList>
    </citation>
    <scope>NUCLEOTIDE SEQUENCE [LARGE SCALE GENOMIC DNA]</scope>
    <source>
        <strain evidence="1 2">CCMP1005</strain>
    </source>
</reference>
<organism evidence="1 2">
    <name type="scientific">Thalassiosira oceanica</name>
    <name type="common">Marine diatom</name>
    <dbReference type="NCBI Taxonomy" id="159749"/>
    <lineage>
        <taxon>Eukaryota</taxon>
        <taxon>Sar</taxon>
        <taxon>Stramenopiles</taxon>
        <taxon>Ochrophyta</taxon>
        <taxon>Bacillariophyta</taxon>
        <taxon>Coscinodiscophyceae</taxon>
        <taxon>Thalassiosirophycidae</taxon>
        <taxon>Thalassiosirales</taxon>
        <taxon>Thalassiosiraceae</taxon>
        <taxon>Thalassiosira</taxon>
    </lineage>
</organism>
<dbReference type="EMBL" id="AGNL01014709">
    <property type="protein sequence ID" value="EJK66586.1"/>
    <property type="molecule type" value="Genomic_DNA"/>
</dbReference>
<dbReference type="Proteomes" id="UP000266841">
    <property type="component" value="Unassembled WGS sequence"/>
</dbReference>
<proteinExistence type="predicted"/>
<dbReference type="AlphaFoldDB" id="K0SZX2"/>
<evidence type="ECO:0000313" key="2">
    <source>
        <dbReference type="Proteomes" id="UP000266841"/>
    </source>
</evidence>
<protein>
    <submittedName>
        <fullName evidence="1">Uncharacterized protein</fullName>
    </submittedName>
</protein>
<keyword evidence="2" id="KW-1185">Reference proteome</keyword>
<accession>K0SZX2</accession>
<comment type="caution">
    <text evidence="1">The sequence shown here is derived from an EMBL/GenBank/DDBJ whole genome shotgun (WGS) entry which is preliminary data.</text>
</comment>
<sequence length="158" mass="17152">MAMALGPVIHQYRTDGQVQGIGGWRTSMRTISIRPTAGGPVVENVQVLTTMSSVWSAASSLRLLTSSSTRSWMELPPLIKFEMVAKASLWGGGVPSCGLGPLRVFLFGVEAQFSTGGWNSVFVIGLLLFGCIRTGLHLFEFTHPKGLFFPERATTYVE</sequence>